<dbReference type="PANTHER" id="PTHR48081">
    <property type="entry name" value="AB HYDROLASE SUPERFAMILY PROTEIN C4A8.06C"/>
    <property type="match status" value="1"/>
</dbReference>
<evidence type="ECO:0000256" key="1">
    <source>
        <dbReference type="ARBA" id="ARBA00022801"/>
    </source>
</evidence>
<dbReference type="InterPro" id="IPR050300">
    <property type="entry name" value="GDXG_lipolytic_enzyme"/>
</dbReference>
<dbReference type="InterPro" id="IPR013094">
    <property type="entry name" value="AB_hydrolase_3"/>
</dbReference>
<feature type="domain" description="Alpha/beta hydrolase fold-3" evidence="2">
    <location>
        <begin position="111"/>
        <end position="331"/>
    </location>
</feature>
<evidence type="ECO:0000313" key="4">
    <source>
        <dbReference type="Proteomes" id="UP000310158"/>
    </source>
</evidence>
<proteinExistence type="predicted"/>
<dbReference type="EMBL" id="SGPL01000653">
    <property type="protein sequence ID" value="THH09143.1"/>
    <property type="molecule type" value="Genomic_DNA"/>
</dbReference>
<keyword evidence="4" id="KW-1185">Reference proteome</keyword>
<dbReference type="AlphaFoldDB" id="A0A4V3XDC4"/>
<accession>A0A4V3XDC4</accession>
<dbReference type="Gene3D" id="3.40.50.1820">
    <property type="entry name" value="alpha/beta hydrolase"/>
    <property type="match status" value="1"/>
</dbReference>
<evidence type="ECO:0000313" key="3">
    <source>
        <dbReference type="EMBL" id="THH09143.1"/>
    </source>
</evidence>
<dbReference type="Proteomes" id="UP000310158">
    <property type="component" value="Unassembled WGS sequence"/>
</dbReference>
<comment type="caution">
    <text evidence="3">The sequence shown here is derived from an EMBL/GenBank/DDBJ whole genome shotgun (WGS) entry which is preliminary data.</text>
</comment>
<protein>
    <recommendedName>
        <fullName evidence="2">Alpha/beta hydrolase fold-3 domain-containing protein</fullName>
    </recommendedName>
</protein>
<organism evidence="3 4">
    <name type="scientific">Bondarzewia mesenterica</name>
    <dbReference type="NCBI Taxonomy" id="1095465"/>
    <lineage>
        <taxon>Eukaryota</taxon>
        <taxon>Fungi</taxon>
        <taxon>Dikarya</taxon>
        <taxon>Basidiomycota</taxon>
        <taxon>Agaricomycotina</taxon>
        <taxon>Agaricomycetes</taxon>
        <taxon>Russulales</taxon>
        <taxon>Bondarzewiaceae</taxon>
        <taxon>Bondarzewia</taxon>
    </lineage>
</organism>
<evidence type="ECO:0000259" key="2">
    <source>
        <dbReference type="Pfam" id="PF07859"/>
    </source>
</evidence>
<gene>
    <name evidence="3" type="ORF">EW146_g8773</name>
</gene>
<dbReference type="SUPFAM" id="SSF53474">
    <property type="entry name" value="alpha/beta-Hydrolases"/>
    <property type="match status" value="1"/>
</dbReference>
<dbReference type="OrthoDB" id="2152029at2759"/>
<dbReference type="InterPro" id="IPR029058">
    <property type="entry name" value="AB_hydrolase_fold"/>
</dbReference>
<reference evidence="3 4" key="1">
    <citation type="submission" date="2019-02" db="EMBL/GenBank/DDBJ databases">
        <title>Genome sequencing of the rare red list fungi Bondarzewia mesenterica.</title>
        <authorList>
            <person name="Buettner E."/>
            <person name="Kellner H."/>
        </authorList>
    </citation>
    <scope>NUCLEOTIDE SEQUENCE [LARGE SCALE GENOMIC DNA]</scope>
    <source>
        <strain evidence="3 4">DSM 108281</strain>
    </source>
</reference>
<dbReference type="Pfam" id="PF07859">
    <property type="entry name" value="Abhydrolase_3"/>
    <property type="match status" value="1"/>
</dbReference>
<name>A0A4V3XDC4_9AGAM</name>
<sequence length="375" mass="42036">MSPETQANLPLFQRLQVDLSAVPFAFALMFKVFARANKKRSWARAYSDAQMRVFVSSGWNIWQMQYYIYGSATPVYVKWAKQNKVEVLSDDIGEGAKLHWIGPRRFDRIFLYFHGGGYSFPPNGPEHFNFLHQVQKDLEASVGGAGVVLLEYSLTPDTPFPAQMRQANAAIIYLLSQGVKPSDIVIGGDSAGGNLILQLASHILHPHPNIPTPPALSSPLAGALLISPWVTYDDSSPSFPENDIYDTTNTATLNYLADLVRPGIKPEQRSYFEPRAADETWWKGLDNVFPRILNTAGEVECLRDPIVQFGEILKKHVADTTNVLEKGALHEDVLRDFAAGQGKESATYRLDIEWISETFKRKRNGEHVKFPPLYP</sequence>
<dbReference type="PANTHER" id="PTHR48081:SF31">
    <property type="entry name" value="STERYL ACETYL HYDROLASE MUG81-RELATED"/>
    <property type="match status" value="1"/>
</dbReference>
<keyword evidence="1" id="KW-0378">Hydrolase</keyword>
<dbReference type="GO" id="GO:0016787">
    <property type="term" value="F:hydrolase activity"/>
    <property type="evidence" value="ECO:0007669"/>
    <property type="project" value="UniProtKB-KW"/>
</dbReference>